<dbReference type="InterPro" id="IPR002509">
    <property type="entry name" value="NODB_dom"/>
</dbReference>
<dbReference type="GO" id="GO:0005576">
    <property type="term" value="C:extracellular region"/>
    <property type="evidence" value="ECO:0007669"/>
    <property type="project" value="UniProtKB-SubCell"/>
</dbReference>
<dbReference type="InterPro" id="IPR051398">
    <property type="entry name" value="Polysacch_Deacetylase"/>
</dbReference>
<comment type="caution">
    <text evidence="4">The sequence shown here is derived from an EMBL/GenBank/DDBJ whole genome shotgun (WGS) entry which is preliminary data.</text>
</comment>
<dbReference type="PROSITE" id="PS51677">
    <property type="entry name" value="NODB"/>
    <property type="match status" value="1"/>
</dbReference>
<reference evidence="4 5" key="1">
    <citation type="submission" date="2019-08" db="EMBL/GenBank/DDBJ databases">
        <title>In-depth cultivation of the pig gut microbiome towards novel bacterial diversity and tailored functional studies.</title>
        <authorList>
            <person name="Wylensek D."/>
            <person name="Hitch T.C.A."/>
            <person name="Clavel T."/>
        </authorList>
    </citation>
    <scope>NUCLEOTIDE SEQUENCE [LARGE SCALE GENOMIC DNA]</scope>
    <source>
        <strain evidence="4 5">Med78-601-WT-4W-RMD-3</strain>
    </source>
</reference>
<evidence type="ECO:0000313" key="5">
    <source>
        <dbReference type="Proteomes" id="UP000462760"/>
    </source>
</evidence>
<keyword evidence="2" id="KW-0732">Signal</keyword>
<evidence type="ECO:0000256" key="1">
    <source>
        <dbReference type="ARBA" id="ARBA00004613"/>
    </source>
</evidence>
<dbReference type="Proteomes" id="UP000462760">
    <property type="component" value="Unassembled WGS sequence"/>
</dbReference>
<dbReference type="GO" id="GO:0005975">
    <property type="term" value="P:carbohydrate metabolic process"/>
    <property type="evidence" value="ECO:0007669"/>
    <property type="project" value="InterPro"/>
</dbReference>
<organism evidence="4 5">
    <name type="scientific">Anaerosalibacter bizertensis</name>
    <dbReference type="NCBI Taxonomy" id="932217"/>
    <lineage>
        <taxon>Bacteria</taxon>
        <taxon>Bacillati</taxon>
        <taxon>Bacillota</taxon>
        <taxon>Tissierellia</taxon>
        <taxon>Tissierellales</taxon>
        <taxon>Sporanaerobacteraceae</taxon>
        <taxon>Anaerosalibacter</taxon>
    </lineage>
</organism>
<dbReference type="AlphaFoldDB" id="A0A844FKD2"/>
<gene>
    <name evidence="4" type="ORF">FYJ27_12270</name>
</gene>
<dbReference type="OrthoDB" id="9778320at2"/>
<accession>A0A844FKD2</accession>
<evidence type="ECO:0000256" key="2">
    <source>
        <dbReference type="ARBA" id="ARBA00022729"/>
    </source>
</evidence>
<comment type="subcellular location">
    <subcellularLocation>
        <location evidence="1">Secreted</location>
    </subcellularLocation>
</comment>
<dbReference type="Pfam" id="PF01522">
    <property type="entry name" value="Polysacc_deac_1"/>
    <property type="match status" value="1"/>
</dbReference>
<feature type="domain" description="NodB homology" evidence="3">
    <location>
        <begin position="69"/>
        <end position="229"/>
    </location>
</feature>
<dbReference type="Gene3D" id="3.20.20.370">
    <property type="entry name" value="Glycoside hydrolase/deacetylase"/>
    <property type="match status" value="1"/>
</dbReference>
<sequence length="229" mass="27142">MQNHGNGICTLMYHKISKEAETKHKNNPYVISTEKFEEQMKILHDKGFNTITLGEMEQYVKGQTQFTERTVLLTFDDGYKETYKYAYPILKKYNLNAAVFLITNKNTLQHSFLNWKQIKNSRDIFEFASHTHNLHFLDSNMNSYLISRPKDIIIKDLKKSMKLLDTKYFSYPYGQYNSETIEILKEVRFSMAFSTIEGYIKPFDDVFQLKRIGIYPETSTEEFREILKI</sequence>
<dbReference type="PANTHER" id="PTHR34216:SF3">
    <property type="entry name" value="POLY-BETA-1,6-N-ACETYL-D-GLUCOSAMINE N-DEACETYLASE"/>
    <property type="match status" value="1"/>
</dbReference>
<name>A0A844FKD2_9FIRM</name>
<dbReference type="GO" id="GO:0016810">
    <property type="term" value="F:hydrolase activity, acting on carbon-nitrogen (but not peptide) bonds"/>
    <property type="evidence" value="ECO:0007669"/>
    <property type="project" value="InterPro"/>
</dbReference>
<dbReference type="SUPFAM" id="SSF88713">
    <property type="entry name" value="Glycoside hydrolase/deacetylase"/>
    <property type="match status" value="1"/>
</dbReference>
<dbReference type="PANTHER" id="PTHR34216">
    <property type="match status" value="1"/>
</dbReference>
<proteinExistence type="predicted"/>
<protein>
    <submittedName>
        <fullName evidence="4">Polysaccharide deacetylase family protein</fullName>
    </submittedName>
</protein>
<evidence type="ECO:0000313" key="4">
    <source>
        <dbReference type="EMBL" id="MSS44449.1"/>
    </source>
</evidence>
<dbReference type="InterPro" id="IPR011330">
    <property type="entry name" value="Glyco_hydro/deAcase_b/a-brl"/>
</dbReference>
<dbReference type="EMBL" id="VULR01000031">
    <property type="protein sequence ID" value="MSS44449.1"/>
    <property type="molecule type" value="Genomic_DNA"/>
</dbReference>
<dbReference type="RefSeq" id="WP_154485116.1">
    <property type="nucleotide sequence ID" value="NZ_VULR01000031.1"/>
</dbReference>
<evidence type="ECO:0000259" key="3">
    <source>
        <dbReference type="PROSITE" id="PS51677"/>
    </source>
</evidence>